<dbReference type="RefSeq" id="XP_007316337.1">
    <property type="nucleotide sequence ID" value="XM_007316275.1"/>
</dbReference>
<name>F8NQT8_SERL9</name>
<protein>
    <submittedName>
        <fullName evidence="1">Uncharacterized protein</fullName>
    </submittedName>
</protein>
<reference evidence="1" key="1">
    <citation type="submission" date="2011-04" db="EMBL/GenBank/DDBJ databases">
        <title>Evolution of plant cell wall degrading machinery underlies the functional diversity of forest fungi.</title>
        <authorList>
            <consortium name="US DOE Joint Genome Institute (JGI-PGF)"/>
            <person name="Eastwood D.C."/>
            <person name="Floudas D."/>
            <person name="Binder M."/>
            <person name="Majcherczyk A."/>
            <person name="Schneider P."/>
            <person name="Aerts A."/>
            <person name="Asiegbu F.O."/>
            <person name="Baker S.E."/>
            <person name="Barry K."/>
            <person name="Bendiksby M."/>
            <person name="Blumentritt M."/>
            <person name="Coutinho P.M."/>
            <person name="Cullen D."/>
            <person name="Cullen D."/>
            <person name="Gathman A."/>
            <person name="Goodell B."/>
            <person name="Henrissat B."/>
            <person name="Ihrmark K."/>
            <person name="Kauserud H."/>
            <person name="Kohler A."/>
            <person name="LaButti K."/>
            <person name="Lapidus A."/>
            <person name="Lavin J.L."/>
            <person name="Lee Y.-H."/>
            <person name="Lindquist E."/>
            <person name="Lilly W."/>
            <person name="Lucas S."/>
            <person name="Morin E."/>
            <person name="Murat C."/>
            <person name="Oguiza J.A."/>
            <person name="Park J."/>
            <person name="Pisabarro A.G."/>
            <person name="Riley R."/>
            <person name="Rosling A."/>
            <person name="Salamov A."/>
            <person name="Schmidt O."/>
            <person name="Schmutz J."/>
            <person name="Skrede I."/>
            <person name="Stenlid J."/>
            <person name="Wiebenga A."/>
            <person name="Xie X."/>
            <person name="Kues U."/>
            <person name="Hibbett D.S."/>
            <person name="Hoffmeister D."/>
            <person name="Hogberg N."/>
            <person name="Martin F."/>
            <person name="Grigoriev I.V."/>
            <person name="Watkinson S.C."/>
        </authorList>
    </citation>
    <scope>NUCLEOTIDE SEQUENCE</scope>
    <source>
        <strain evidence="1">S7.9</strain>
    </source>
</reference>
<dbReference type="AlphaFoldDB" id="F8NQT8"/>
<gene>
    <name evidence="1" type="ORF">SERLADRAFT_384473</name>
</gene>
<organism>
    <name type="scientific">Serpula lacrymans var. lacrymans (strain S7.9)</name>
    <name type="common">Dry rot fungus</name>
    <dbReference type="NCBI Taxonomy" id="578457"/>
    <lineage>
        <taxon>Eukaryota</taxon>
        <taxon>Fungi</taxon>
        <taxon>Dikarya</taxon>
        <taxon>Basidiomycota</taxon>
        <taxon>Agaricomycotina</taxon>
        <taxon>Agaricomycetes</taxon>
        <taxon>Agaricomycetidae</taxon>
        <taxon>Boletales</taxon>
        <taxon>Coniophorineae</taxon>
        <taxon>Serpulaceae</taxon>
        <taxon>Serpula</taxon>
    </lineage>
</organism>
<dbReference type="Proteomes" id="UP000008064">
    <property type="component" value="Unassembled WGS sequence"/>
</dbReference>
<dbReference type="GeneID" id="18811105"/>
<dbReference type="HOGENOM" id="CLU_2777487_0_0_1"/>
<dbReference type="KEGG" id="sla:SERLADRAFT_384473"/>
<sequence length="69" mass="7952">MKERNTRLRSGQGISEHRLTTDLSIKLQRSHSVTYEARSFSASMLRRQSNSVGNLRSVDWVMQISISRT</sequence>
<proteinExistence type="predicted"/>
<evidence type="ECO:0000313" key="1">
    <source>
        <dbReference type="EMBL" id="EGO26164.1"/>
    </source>
</evidence>
<dbReference type="EMBL" id="GL945432">
    <property type="protein sequence ID" value="EGO26164.1"/>
    <property type="molecule type" value="Genomic_DNA"/>
</dbReference>
<accession>F8NQT8</accession>